<dbReference type="InterPro" id="IPR047216">
    <property type="entry name" value="Endonuclease_DUF559_bact"/>
</dbReference>
<proteinExistence type="predicted"/>
<reference evidence="2 3" key="1">
    <citation type="submission" date="2018-06" db="EMBL/GenBank/DDBJ databases">
        <title>Draft Whole-Genome Sequence of the purple photosynthetic bacterium Rhodospeudomonas palustris XCP.</title>
        <authorList>
            <person name="Rayyan A."/>
            <person name="Meyer T.E."/>
            <person name="Kyndt J.A."/>
        </authorList>
    </citation>
    <scope>NUCLEOTIDE SEQUENCE [LARGE SCALE GENOMIC DNA]</scope>
    <source>
        <strain evidence="2 3">XCP</strain>
    </source>
</reference>
<evidence type="ECO:0000313" key="2">
    <source>
        <dbReference type="EMBL" id="PZA09435.1"/>
    </source>
</evidence>
<evidence type="ECO:0000313" key="3">
    <source>
        <dbReference type="Proteomes" id="UP000248134"/>
    </source>
</evidence>
<dbReference type="PANTHER" id="PTHR38590">
    <property type="entry name" value="BLL0828 PROTEIN"/>
    <property type="match status" value="1"/>
</dbReference>
<dbReference type="AlphaFoldDB" id="A0A323U9J5"/>
<dbReference type="GO" id="GO:0032259">
    <property type="term" value="P:methylation"/>
    <property type="evidence" value="ECO:0007669"/>
    <property type="project" value="UniProtKB-KW"/>
</dbReference>
<comment type="caution">
    <text evidence="2">The sequence shown here is derived from an EMBL/GenBank/DDBJ whole genome shotgun (WGS) entry which is preliminary data.</text>
</comment>
<protein>
    <submittedName>
        <fullName evidence="2">DNA methyltransferase</fullName>
    </submittedName>
</protein>
<dbReference type="EMBL" id="QKQS01000038">
    <property type="protein sequence ID" value="PZA09435.1"/>
    <property type="molecule type" value="Genomic_DNA"/>
</dbReference>
<keyword evidence="2" id="KW-0489">Methyltransferase</keyword>
<dbReference type="RefSeq" id="WP_110788781.1">
    <property type="nucleotide sequence ID" value="NZ_QKQS01000038.1"/>
</dbReference>
<dbReference type="Proteomes" id="UP000248134">
    <property type="component" value="Unassembled WGS sequence"/>
</dbReference>
<dbReference type="CDD" id="cd01038">
    <property type="entry name" value="Endonuclease_DUF559"/>
    <property type="match status" value="1"/>
</dbReference>
<dbReference type="Pfam" id="PF04480">
    <property type="entry name" value="DUF559"/>
    <property type="match status" value="1"/>
</dbReference>
<sequence>MREARELQTRRARRLRQNATDAENALWQRLRSRSLLGFKFVRQEPIGPYTVDFLCRERRLIVEVDGGQHADSPRDLVRDVWLRAHNYRIVRFWNNDVLGNIEGVLESLAAALVEAPPHPDR</sequence>
<name>A0A323U9J5_RHOPL</name>
<evidence type="ECO:0000259" key="1">
    <source>
        <dbReference type="Pfam" id="PF04480"/>
    </source>
</evidence>
<dbReference type="OrthoDB" id="9798754at2"/>
<dbReference type="InterPro" id="IPR011335">
    <property type="entry name" value="Restrct_endonuc-II-like"/>
</dbReference>
<gene>
    <name evidence="2" type="ORF">DNX69_25200</name>
</gene>
<dbReference type="InterPro" id="IPR007569">
    <property type="entry name" value="DUF559"/>
</dbReference>
<dbReference type="SUPFAM" id="SSF52980">
    <property type="entry name" value="Restriction endonuclease-like"/>
    <property type="match status" value="1"/>
</dbReference>
<dbReference type="Gene3D" id="3.40.960.10">
    <property type="entry name" value="VSR Endonuclease"/>
    <property type="match status" value="1"/>
</dbReference>
<feature type="domain" description="DUF559" evidence="1">
    <location>
        <begin position="8"/>
        <end position="111"/>
    </location>
</feature>
<dbReference type="GO" id="GO:0008168">
    <property type="term" value="F:methyltransferase activity"/>
    <property type="evidence" value="ECO:0007669"/>
    <property type="project" value="UniProtKB-KW"/>
</dbReference>
<organism evidence="2 3">
    <name type="scientific">Rhodopseudomonas palustris</name>
    <dbReference type="NCBI Taxonomy" id="1076"/>
    <lineage>
        <taxon>Bacteria</taxon>
        <taxon>Pseudomonadati</taxon>
        <taxon>Pseudomonadota</taxon>
        <taxon>Alphaproteobacteria</taxon>
        <taxon>Hyphomicrobiales</taxon>
        <taxon>Nitrobacteraceae</taxon>
        <taxon>Rhodopseudomonas</taxon>
    </lineage>
</organism>
<dbReference type="PANTHER" id="PTHR38590:SF1">
    <property type="entry name" value="BLL0828 PROTEIN"/>
    <property type="match status" value="1"/>
</dbReference>
<keyword evidence="2" id="KW-0808">Transferase</keyword>
<accession>A0A323U9J5</accession>